<sequence>MFGKLSSTNNVSILLFFEGWWEWDDDCYYVGTLSKRCLTLLSFAINNCTSPPKFSVNIQEVVYEMAASAPAFKQAFSTQRICLLIGFLICSTVAGPAIGADLRCPDYVIQHAPLIWLHSDDPYMPSDLLTHIQHTSPALDGKTIPDIPTLDLDNLESLNKFGDEVALTSKDDPLSYPEWIHGATPDADGRISNATPCVVVLVEKGERDLDAFYFYFYSFNEGMNISQVLEPFNRMVKGEKAQSGMHFGIYYSQHVDGASFKWDDSALTKTDGRPIVYSARGSHANYPSRGNQIHNSVLVDYCDEGRRWDPILSAYFYHFDKKSFTVTRLDPPAKSSPTPPSSSNLTSFFYYSGRWGDIAYPASDPRQEIVPKFGLKRIESGPTGPRHKHLVRKGLKPDQRRKMGWMEWGVGIYMSLYPCCLRGWRRWVFMGLIIAVLSGAVIGAVVAVKKYRNRKYTRLQAEDIPLDDWALEDEALLSSSDEEDVDKPSKFAKRH</sequence>
<keyword evidence="1" id="KW-0472">Membrane</keyword>
<reference evidence="2 3" key="1">
    <citation type="submission" date="2014-02" db="EMBL/GenBank/DDBJ databases">
        <title>The genome sequence of Colletotrichum nymphaeae SA-01.</title>
        <authorList>
            <person name="Baroncelli R."/>
            <person name="Thon M.R."/>
        </authorList>
    </citation>
    <scope>NUCLEOTIDE SEQUENCE [LARGE SCALE GENOMIC DNA]</scope>
    <source>
        <strain evidence="2 3">SA-01</strain>
    </source>
</reference>
<gene>
    <name evidence="2" type="ORF">CNYM01_01118</name>
</gene>
<dbReference type="AlphaFoldDB" id="A0A135SEI9"/>
<accession>A0A135SEI9</accession>
<dbReference type="GO" id="GO:0000329">
    <property type="term" value="C:fungal-type vacuole membrane"/>
    <property type="evidence" value="ECO:0007669"/>
    <property type="project" value="TreeGrafter"/>
</dbReference>
<dbReference type="OrthoDB" id="188042at2759"/>
<keyword evidence="1" id="KW-1133">Transmembrane helix</keyword>
<dbReference type="GO" id="GO:0006623">
    <property type="term" value="P:protein targeting to vacuole"/>
    <property type="evidence" value="ECO:0007669"/>
    <property type="project" value="TreeGrafter"/>
</dbReference>
<protein>
    <submittedName>
        <fullName evidence="2">Vacuolar protein sorting-associated protein 62</fullName>
    </submittedName>
</protein>
<name>A0A135SEI9_9PEZI</name>
<evidence type="ECO:0000256" key="1">
    <source>
        <dbReference type="SAM" id="Phobius"/>
    </source>
</evidence>
<dbReference type="PANTHER" id="PTHR48220:SF1">
    <property type="entry name" value="VACUOLAR PROTEIN SORTING-ASSOCIATED PROTEIN 62-RELATED"/>
    <property type="match status" value="1"/>
</dbReference>
<feature type="transmembrane region" description="Helical" evidence="1">
    <location>
        <begin position="427"/>
        <end position="448"/>
    </location>
</feature>
<organism evidence="2 3">
    <name type="scientific">Colletotrichum nymphaeae SA-01</name>
    <dbReference type="NCBI Taxonomy" id="1460502"/>
    <lineage>
        <taxon>Eukaryota</taxon>
        <taxon>Fungi</taxon>
        <taxon>Dikarya</taxon>
        <taxon>Ascomycota</taxon>
        <taxon>Pezizomycotina</taxon>
        <taxon>Sordariomycetes</taxon>
        <taxon>Hypocreomycetidae</taxon>
        <taxon>Glomerellales</taxon>
        <taxon>Glomerellaceae</taxon>
        <taxon>Colletotrichum</taxon>
        <taxon>Colletotrichum acutatum species complex</taxon>
    </lineage>
</organism>
<evidence type="ECO:0000313" key="2">
    <source>
        <dbReference type="EMBL" id="KXH34313.1"/>
    </source>
</evidence>
<dbReference type="PANTHER" id="PTHR48220">
    <property type="match status" value="1"/>
</dbReference>
<comment type="caution">
    <text evidence="2">The sequence shown here is derived from an EMBL/GenBank/DDBJ whole genome shotgun (WGS) entry which is preliminary data.</text>
</comment>
<evidence type="ECO:0000313" key="3">
    <source>
        <dbReference type="Proteomes" id="UP000070054"/>
    </source>
</evidence>
<dbReference type="Proteomes" id="UP000070054">
    <property type="component" value="Unassembled WGS sequence"/>
</dbReference>
<keyword evidence="1" id="KW-0812">Transmembrane</keyword>
<proteinExistence type="predicted"/>
<keyword evidence="3" id="KW-1185">Reference proteome</keyword>
<dbReference type="InterPro" id="IPR053102">
    <property type="entry name" value="VPS_Associated"/>
</dbReference>
<dbReference type="EMBL" id="JEMN01001530">
    <property type="protein sequence ID" value="KXH34313.1"/>
    <property type="molecule type" value="Genomic_DNA"/>
</dbReference>